<feature type="signal peptide" evidence="2">
    <location>
        <begin position="1"/>
        <end position="19"/>
    </location>
</feature>
<dbReference type="SUPFAM" id="SSF53850">
    <property type="entry name" value="Periplasmic binding protein-like II"/>
    <property type="match status" value="1"/>
</dbReference>
<protein>
    <submittedName>
        <fullName evidence="4">ABC transporter substrate-binding protein</fullName>
    </submittedName>
</protein>
<dbReference type="Gene3D" id="3.10.105.10">
    <property type="entry name" value="Dipeptide-binding Protein, Domain 3"/>
    <property type="match status" value="1"/>
</dbReference>
<dbReference type="Proteomes" id="UP000292695">
    <property type="component" value="Unassembled WGS sequence"/>
</dbReference>
<accession>A0A4R0HS59</accession>
<reference evidence="4 5" key="1">
    <citation type="submission" date="2019-02" db="EMBL/GenBank/DDBJ databases">
        <title>Kribbella capetownensis sp. nov. and Kribbella speibonae sp. nov., isolated from soil.</title>
        <authorList>
            <person name="Curtis S.M."/>
            <person name="Norton I."/>
            <person name="Everest G.J."/>
            <person name="Meyers P.R."/>
        </authorList>
    </citation>
    <scope>NUCLEOTIDE SEQUENCE [LARGE SCALE GENOMIC DNA]</scope>
    <source>
        <strain evidence="4 5">DSM 27082</strain>
    </source>
</reference>
<dbReference type="GO" id="GO:0043190">
    <property type="term" value="C:ATP-binding cassette (ABC) transporter complex"/>
    <property type="evidence" value="ECO:0007669"/>
    <property type="project" value="InterPro"/>
</dbReference>
<gene>
    <name evidence="4" type="ORF">E0H50_42605</name>
</gene>
<evidence type="ECO:0000256" key="2">
    <source>
        <dbReference type="SAM" id="SignalP"/>
    </source>
</evidence>
<dbReference type="Pfam" id="PF00496">
    <property type="entry name" value="SBP_bac_5"/>
    <property type="match status" value="1"/>
</dbReference>
<keyword evidence="5" id="KW-1185">Reference proteome</keyword>
<dbReference type="PANTHER" id="PTHR30290">
    <property type="entry name" value="PERIPLASMIC BINDING COMPONENT OF ABC TRANSPORTER"/>
    <property type="match status" value="1"/>
</dbReference>
<sequence length="571" mass="61954">MRGITRIAVAALAVGALTAGCGGGDKPIGDAASSNPSSSAGKGGGGTGQYKKGGTVTIANVGGQTWPCQFNPFNPAVNQVALGFVYEPLTFVNVLKAGATTPMLATGFAWSPKKDSIVFTIRDGVKWSDGQPFTADDVVYTFTRMKEQPALDLYSLWTGAGLTSVTAAGNKVTLKFKAAAEPYFFNFANQVGIVPKHIWSTGEAASKPATWTNTKPIGTGPFTVESCSGNNISYVANGNYWQPGKPYVEKVQYPAYLDNNPANLDLASGKAQWGGQYIPNIDNFYKSKSPENNYWFPPTANVALVPNNDPSRPATSKLEVRQAIAYALDREQISKIGESGYQPAANQTGVVTPTFDKYFDKDALTAAGYDKPNLDKAKQLLQTAGYSESNPLKLNVITVTGYTDWDASLAVVKQQLAKVGIELTVQDLQQQSYNQKLYTGDYDLAYSSLSGGPTPYYELRQLLYSKNTAPIGKQANSNYSRYQNPEVDKLFDQYAAADEATQVKLIKQISSYMIKDVPIIPTTESVDWYQYNTKDLEGWPTQDDPYAQPAPYNIPDVGQVLTNLYSKSAQK</sequence>
<feature type="domain" description="Solute-binding protein family 5" evidence="3">
    <location>
        <begin position="101"/>
        <end position="467"/>
    </location>
</feature>
<name>A0A4R0HS59_9ACTN</name>
<dbReference type="RefSeq" id="WP_131297137.1">
    <property type="nucleotide sequence ID" value="NZ_SJKA01000039.1"/>
</dbReference>
<feature type="compositionally biased region" description="Low complexity" evidence="1">
    <location>
        <begin position="29"/>
        <end position="40"/>
    </location>
</feature>
<evidence type="ECO:0000313" key="4">
    <source>
        <dbReference type="EMBL" id="TCC14575.1"/>
    </source>
</evidence>
<evidence type="ECO:0000313" key="5">
    <source>
        <dbReference type="Proteomes" id="UP000292695"/>
    </source>
</evidence>
<dbReference type="PROSITE" id="PS51257">
    <property type="entry name" value="PROKAR_LIPOPROTEIN"/>
    <property type="match status" value="1"/>
</dbReference>
<dbReference type="GO" id="GO:0015833">
    <property type="term" value="P:peptide transport"/>
    <property type="evidence" value="ECO:0007669"/>
    <property type="project" value="TreeGrafter"/>
</dbReference>
<dbReference type="PANTHER" id="PTHR30290:SF82">
    <property type="entry name" value="ABC-TYPE DIPEPTIDE_OLIGOPEPTIDE TRANSPORT SYSTEM, PERIPLASMIC COMPONENT"/>
    <property type="match status" value="1"/>
</dbReference>
<dbReference type="InterPro" id="IPR030678">
    <property type="entry name" value="Peptide/Ni-bd"/>
</dbReference>
<dbReference type="GO" id="GO:1904680">
    <property type="term" value="F:peptide transmembrane transporter activity"/>
    <property type="evidence" value="ECO:0007669"/>
    <property type="project" value="TreeGrafter"/>
</dbReference>
<keyword evidence="2" id="KW-0732">Signal</keyword>
<dbReference type="GO" id="GO:0042597">
    <property type="term" value="C:periplasmic space"/>
    <property type="evidence" value="ECO:0007669"/>
    <property type="project" value="UniProtKB-ARBA"/>
</dbReference>
<dbReference type="CDD" id="cd08509">
    <property type="entry name" value="PBP2_TmCBP_oligosaccharides_like"/>
    <property type="match status" value="1"/>
</dbReference>
<feature type="chain" id="PRO_5038334148" evidence="2">
    <location>
        <begin position="20"/>
        <end position="571"/>
    </location>
</feature>
<dbReference type="Gene3D" id="3.90.76.10">
    <property type="entry name" value="Dipeptide-binding Protein, Domain 1"/>
    <property type="match status" value="1"/>
</dbReference>
<dbReference type="OrthoDB" id="9764591at2"/>
<evidence type="ECO:0000256" key="1">
    <source>
        <dbReference type="SAM" id="MobiDB-lite"/>
    </source>
</evidence>
<proteinExistence type="predicted"/>
<dbReference type="AlphaFoldDB" id="A0A4R0HS59"/>
<dbReference type="PIRSF" id="PIRSF002741">
    <property type="entry name" value="MppA"/>
    <property type="match status" value="1"/>
</dbReference>
<comment type="caution">
    <text evidence="4">The sequence shown here is derived from an EMBL/GenBank/DDBJ whole genome shotgun (WGS) entry which is preliminary data.</text>
</comment>
<dbReference type="EMBL" id="SJKA01000039">
    <property type="protein sequence ID" value="TCC14575.1"/>
    <property type="molecule type" value="Genomic_DNA"/>
</dbReference>
<feature type="region of interest" description="Disordered" evidence="1">
    <location>
        <begin position="28"/>
        <end position="48"/>
    </location>
</feature>
<evidence type="ECO:0000259" key="3">
    <source>
        <dbReference type="Pfam" id="PF00496"/>
    </source>
</evidence>
<organism evidence="4 5">
    <name type="scientific">Kribbella sindirgiensis</name>
    <dbReference type="NCBI Taxonomy" id="1124744"/>
    <lineage>
        <taxon>Bacteria</taxon>
        <taxon>Bacillati</taxon>
        <taxon>Actinomycetota</taxon>
        <taxon>Actinomycetes</taxon>
        <taxon>Propionibacteriales</taxon>
        <taxon>Kribbellaceae</taxon>
        <taxon>Kribbella</taxon>
    </lineage>
</organism>
<dbReference type="InterPro" id="IPR000914">
    <property type="entry name" value="SBP_5_dom"/>
</dbReference>
<dbReference type="Gene3D" id="3.40.190.10">
    <property type="entry name" value="Periplasmic binding protein-like II"/>
    <property type="match status" value="1"/>
</dbReference>
<dbReference type="InterPro" id="IPR039424">
    <property type="entry name" value="SBP_5"/>
</dbReference>